<keyword evidence="1" id="KW-0677">Repeat</keyword>
<dbReference type="PANTHER" id="PTHR24198:SF165">
    <property type="entry name" value="ANKYRIN REPEAT-CONTAINING PROTEIN-RELATED"/>
    <property type="match status" value="1"/>
</dbReference>
<dbReference type="PANTHER" id="PTHR24198">
    <property type="entry name" value="ANKYRIN REPEAT AND PROTEIN KINASE DOMAIN-CONTAINING PROTEIN"/>
    <property type="match status" value="1"/>
</dbReference>
<dbReference type="Pfam" id="PF12796">
    <property type="entry name" value="Ank_2"/>
    <property type="match status" value="1"/>
</dbReference>
<keyword evidence="4" id="KW-1185">Reference proteome</keyword>
<sequence length="606" mass="66255">MALSKPTALLQHAAALREAQARSIARTSPYFPMYVLSVEEVLRMTALRVHEDLMAEGVVLVFQERTGHAAIFVSHQWAGHGHPDPDMEQFKVIQSFLSQLMEGKITAISGNILAELYLNKPRIPSKELRSFKLSVWYDYFSVPQAAEAVEERKKAIHSIPHYVGSCRYFAMLCPLVKHAQESTIMGKRSYMSRGWCRLELAARILSERESSQMIVEVHTSNHQVCSPIGDWILNPVGEGSFSVSQDLQHSAAVVTSMITKKLEHFLKEGDLHSFRVLLNLRGVIYRGLPAVPTRCIVPGLQSSATDPARHLLEAFLHENGLANALDSCSNGWTPLCYAVLGGSPLLVSALLEARANPHDCLRKTKVTFLPNIAGITVLQACIYLRHNEAAKVLISFRAEVTAKDCNGAEAIHWASSSDNVEAVALLCSMGCSPTKAVSTGHMPFAIASATDSLQALCELLPRTPRESVRSGLHSIFFFGGASGKIVATLISAQADVNVPMRTRPMTILGVILRLYALRHRWSTSALSTFAYHHQGATPLMCSLLTCSFEAAAVLLLAGADTQPLNARGKTARDFAGQMSAPAYIHKALQGDMSECERLVRHLTPGA</sequence>
<name>A0A812KSU1_9DINO</name>
<accession>A0A812KSU1</accession>
<evidence type="ECO:0000256" key="2">
    <source>
        <dbReference type="ARBA" id="ARBA00023043"/>
    </source>
</evidence>
<dbReference type="SUPFAM" id="SSF48403">
    <property type="entry name" value="Ankyrin repeat"/>
    <property type="match status" value="1"/>
</dbReference>
<dbReference type="OrthoDB" id="413787at2759"/>
<proteinExistence type="predicted"/>
<dbReference type="Gene3D" id="1.25.40.20">
    <property type="entry name" value="Ankyrin repeat-containing domain"/>
    <property type="match status" value="1"/>
</dbReference>
<dbReference type="Proteomes" id="UP000604046">
    <property type="component" value="Unassembled WGS sequence"/>
</dbReference>
<gene>
    <name evidence="3" type="ORF">SNAT2548_LOCUS9617</name>
</gene>
<reference evidence="3" key="1">
    <citation type="submission" date="2021-02" db="EMBL/GenBank/DDBJ databases">
        <authorList>
            <person name="Dougan E. K."/>
            <person name="Rhodes N."/>
            <person name="Thang M."/>
            <person name="Chan C."/>
        </authorList>
    </citation>
    <scope>NUCLEOTIDE SEQUENCE</scope>
</reference>
<dbReference type="SMART" id="SM00248">
    <property type="entry name" value="ANK"/>
    <property type="match status" value="4"/>
</dbReference>
<dbReference type="AlphaFoldDB" id="A0A812KSU1"/>
<dbReference type="Pfam" id="PF00023">
    <property type="entry name" value="Ank"/>
    <property type="match status" value="1"/>
</dbReference>
<protein>
    <submittedName>
        <fullName evidence="3">Uncharacterized protein</fullName>
    </submittedName>
</protein>
<comment type="caution">
    <text evidence="3">The sequence shown here is derived from an EMBL/GenBank/DDBJ whole genome shotgun (WGS) entry which is preliminary data.</text>
</comment>
<evidence type="ECO:0000313" key="4">
    <source>
        <dbReference type="Proteomes" id="UP000604046"/>
    </source>
</evidence>
<dbReference type="EMBL" id="CAJNDS010000764">
    <property type="protein sequence ID" value="CAE7232403.1"/>
    <property type="molecule type" value="Genomic_DNA"/>
</dbReference>
<evidence type="ECO:0000256" key="1">
    <source>
        <dbReference type="ARBA" id="ARBA00022737"/>
    </source>
</evidence>
<evidence type="ECO:0000313" key="3">
    <source>
        <dbReference type="EMBL" id="CAE7232403.1"/>
    </source>
</evidence>
<dbReference type="InterPro" id="IPR002110">
    <property type="entry name" value="Ankyrin_rpt"/>
</dbReference>
<keyword evidence="2" id="KW-0040">ANK repeat</keyword>
<dbReference type="InterPro" id="IPR036770">
    <property type="entry name" value="Ankyrin_rpt-contain_sf"/>
</dbReference>
<organism evidence="3 4">
    <name type="scientific">Symbiodinium natans</name>
    <dbReference type="NCBI Taxonomy" id="878477"/>
    <lineage>
        <taxon>Eukaryota</taxon>
        <taxon>Sar</taxon>
        <taxon>Alveolata</taxon>
        <taxon>Dinophyceae</taxon>
        <taxon>Suessiales</taxon>
        <taxon>Symbiodiniaceae</taxon>
        <taxon>Symbiodinium</taxon>
    </lineage>
</organism>